<sequence length="205" mass="22332">MVYDGIALGLLVGLLRGGFRHGLRQFANLKIRGGLWFPLLLLLQFVVFELSDRSPAIAAASGSFFIAVYAAGLYILWLNRSNPGFLFIFAGVLLNFAVMAANGGKMPVSLDAASVLGPYYVDMLKSGTVVTKHFLMDRSTRLSFLGDIIPLSNPYPRTQVISIGDIVMNIGIFLYLQHLMVPGKKDDQDSKSAVVNTSERKGESA</sequence>
<dbReference type="AlphaFoldDB" id="A0A5J5G2V3"/>
<keyword evidence="2" id="KW-1133">Transmembrane helix</keyword>
<evidence type="ECO:0000256" key="1">
    <source>
        <dbReference type="SAM" id="MobiDB-lite"/>
    </source>
</evidence>
<reference evidence="3 4" key="1">
    <citation type="submission" date="2019-09" db="EMBL/GenBank/DDBJ databases">
        <title>Bacillus ochoae sp. nov., Paenibacillus whitsoniae sp. nov., Paenibacillus spiritus sp. nov. Isolated from the Mars Exploration Rover during spacecraft assembly.</title>
        <authorList>
            <person name="Seuylemezian A."/>
            <person name="Vaishampayan P."/>
        </authorList>
    </citation>
    <scope>NUCLEOTIDE SEQUENCE [LARGE SCALE GENOMIC DNA]</scope>
    <source>
        <strain evidence="3 4">MER_111</strain>
    </source>
</reference>
<accession>A0A5J5G2V3</accession>
<feature type="transmembrane region" description="Helical" evidence="2">
    <location>
        <begin position="159"/>
        <end position="176"/>
    </location>
</feature>
<dbReference type="EMBL" id="VYKK01000020">
    <property type="protein sequence ID" value="KAA9000973.1"/>
    <property type="molecule type" value="Genomic_DNA"/>
</dbReference>
<evidence type="ECO:0000313" key="4">
    <source>
        <dbReference type="Proteomes" id="UP000367750"/>
    </source>
</evidence>
<gene>
    <name evidence="3" type="ORF">F4V43_14090</name>
</gene>
<dbReference type="OrthoDB" id="37447at2"/>
<evidence type="ECO:0000313" key="3">
    <source>
        <dbReference type="EMBL" id="KAA9000973.1"/>
    </source>
</evidence>
<name>A0A5J5G2V3_9BACL</name>
<evidence type="ECO:0000256" key="2">
    <source>
        <dbReference type="SAM" id="Phobius"/>
    </source>
</evidence>
<keyword evidence="2" id="KW-0472">Membrane</keyword>
<keyword evidence="4" id="KW-1185">Reference proteome</keyword>
<keyword evidence="2" id="KW-0812">Transmembrane</keyword>
<feature type="region of interest" description="Disordered" evidence="1">
    <location>
        <begin position="184"/>
        <end position="205"/>
    </location>
</feature>
<dbReference type="Pfam" id="PF17248">
    <property type="entry name" value="DUF5317"/>
    <property type="match status" value="1"/>
</dbReference>
<protein>
    <recommendedName>
        <fullName evidence="5">DUF5317 domain-containing protein</fullName>
    </recommendedName>
</protein>
<dbReference type="Proteomes" id="UP000367750">
    <property type="component" value="Unassembled WGS sequence"/>
</dbReference>
<comment type="caution">
    <text evidence="3">The sequence shown here is derived from an EMBL/GenBank/DDBJ whole genome shotgun (WGS) entry which is preliminary data.</text>
</comment>
<feature type="transmembrane region" description="Helical" evidence="2">
    <location>
        <begin position="84"/>
        <end position="101"/>
    </location>
</feature>
<dbReference type="RefSeq" id="WP_150458889.1">
    <property type="nucleotide sequence ID" value="NZ_VYKK01000020.1"/>
</dbReference>
<evidence type="ECO:0008006" key="5">
    <source>
        <dbReference type="Google" id="ProtNLM"/>
    </source>
</evidence>
<feature type="transmembrane region" description="Helical" evidence="2">
    <location>
        <begin position="35"/>
        <end position="51"/>
    </location>
</feature>
<dbReference type="InterPro" id="IPR035168">
    <property type="entry name" value="DUF5317"/>
</dbReference>
<organism evidence="3 4">
    <name type="scientific">Paenibacillus spiritus</name>
    <dbReference type="NCBI Taxonomy" id="2496557"/>
    <lineage>
        <taxon>Bacteria</taxon>
        <taxon>Bacillati</taxon>
        <taxon>Bacillota</taxon>
        <taxon>Bacilli</taxon>
        <taxon>Bacillales</taxon>
        <taxon>Paenibacillaceae</taxon>
        <taxon>Paenibacillus</taxon>
    </lineage>
</organism>
<feature type="transmembrane region" description="Helical" evidence="2">
    <location>
        <begin position="57"/>
        <end position="77"/>
    </location>
</feature>
<proteinExistence type="predicted"/>